<keyword evidence="1" id="KW-0732">Signal</keyword>
<keyword evidence="3" id="KW-1185">Reference proteome</keyword>
<comment type="caution">
    <text evidence="2">The sequence shown here is derived from an EMBL/GenBank/DDBJ whole genome shotgun (WGS) entry which is preliminary data.</text>
</comment>
<evidence type="ECO:0000313" key="2">
    <source>
        <dbReference type="EMBL" id="KAJ6264932.1"/>
    </source>
</evidence>
<feature type="chain" id="PRO_5041980560" evidence="1">
    <location>
        <begin position="24"/>
        <end position="241"/>
    </location>
</feature>
<organism evidence="2 3">
    <name type="scientific">Drechslerella dactyloides</name>
    <name type="common">Nematode-trapping fungus</name>
    <name type="synonym">Arthrobotrys dactyloides</name>
    <dbReference type="NCBI Taxonomy" id="74499"/>
    <lineage>
        <taxon>Eukaryota</taxon>
        <taxon>Fungi</taxon>
        <taxon>Dikarya</taxon>
        <taxon>Ascomycota</taxon>
        <taxon>Pezizomycotina</taxon>
        <taxon>Orbiliomycetes</taxon>
        <taxon>Orbiliales</taxon>
        <taxon>Orbiliaceae</taxon>
        <taxon>Drechslerella</taxon>
    </lineage>
</organism>
<gene>
    <name evidence="2" type="ORF">Dda_1085</name>
</gene>
<dbReference type="PROSITE" id="PS51257">
    <property type="entry name" value="PROKAR_LIPOPROTEIN"/>
    <property type="match status" value="1"/>
</dbReference>
<sequence>MRRSALLHVITLISACCSVQVSGSRLDARNGIIVKITAPFALTPTPTTAPPTAVPTSDTPFQVYENVDALELYPQNHEEEGNSTRGREQLQKFADFQFVIGSLAVYTPDEKKQYCTTRYYHASNGVKPSDAAPDSKQYSRASVLCFWKYSVDLWNRRQETDAERDIRLGCDEVMSIAWNSLEAVQNRKSVLRKDFAADEQRFLTSSYWSEGKSWGVDITYWDDGCFNKTAPVDRTDMKAGK</sequence>
<name>A0AAD6J6P3_DREDA</name>
<feature type="signal peptide" evidence="1">
    <location>
        <begin position="1"/>
        <end position="23"/>
    </location>
</feature>
<proteinExistence type="predicted"/>
<reference evidence="2" key="1">
    <citation type="submission" date="2023-01" db="EMBL/GenBank/DDBJ databases">
        <title>The chitinases involved in constricting ring structure development in the nematode-trapping fungus Drechslerella dactyloides.</title>
        <authorList>
            <person name="Wang R."/>
            <person name="Zhang L."/>
            <person name="Tang P."/>
            <person name="Li S."/>
            <person name="Liang L."/>
        </authorList>
    </citation>
    <scope>NUCLEOTIDE SEQUENCE</scope>
    <source>
        <strain evidence="2">YMF1.00031</strain>
    </source>
</reference>
<dbReference type="Proteomes" id="UP001221413">
    <property type="component" value="Unassembled WGS sequence"/>
</dbReference>
<dbReference type="AlphaFoldDB" id="A0AAD6J6P3"/>
<dbReference type="EMBL" id="JAQGDS010000001">
    <property type="protein sequence ID" value="KAJ6264932.1"/>
    <property type="molecule type" value="Genomic_DNA"/>
</dbReference>
<evidence type="ECO:0000313" key="3">
    <source>
        <dbReference type="Proteomes" id="UP001221413"/>
    </source>
</evidence>
<evidence type="ECO:0000256" key="1">
    <source>
        <dbReference type="SAM" id="SignalP"/>
    </source>
</evidence>
<protein>
    <submittedName>
        <fullName evidence="2">Uncharacterized protein</fullName>
    </submittedName>
</protein>
<accession>A0AAD6J6P3</accession>